<name>A0A7K4X5X3_REGSA</name>
<feature type="non-terminal residue" evidence="1">
    <location>
        <position position="1"/>
    </location>
</feature>
<proteinExistence type="predicted"/>
<comment type="caution">
    <text evidence="1">The sequence shown here is derived from an EMBL/GenBank/DDBJ whole genome shotgun (WGS) entry which is preliminary data.</text>
</comment>
<accession>A0A7K4X5X3</accession>
<dbReference type="Proteomes" id="UP000529728">
    <property type="component" value="Unassembled WGS sequence"/>
</dbReference>
<dbReference type="AlphaFoldDB" id="A0A7K4X5X3"/>
<evidence type="ECO:0000313" key="1">
    <source>
        <dbReference type="EMBL" id="NWR41618.1"/>
    </source>
</evidence>
<keyword evidence="2" id="KW-1185">Reference proteome</keyword>
<protein>
    <submittedName>
        <fullName evidence="1">ENV1 protein</fullName>
    </submittedName>
</protein>
<sequence>PPLNTLWKLMQVTYQFLNATKPNLTEHCWLCFTIKPPYYEAVRVPENPRRANGSNPAECNWKDPKTPGITLTSVSRQGKCIG</sequence>
<dbReference type="OrthoDB" id="9306952at2759"/>
<gene>
    <name evidence="1" type="primary">Env1_0</name>
    <name evidence="1" type="ORF">REGSAT_R14722</name>
</gene>
<dbReference type="EMBL" id="VWZN01001414">
    <property type="protein sequence ID" value="NWR41618.1"/>
    <property type="molecule type" value="Genomic_DNA"/>
</dbReference>
<dbReference type="InterPro" id="IPR018154">
    <property type="entry name" value="TLV/ENV_coat_polyprotein"/>
</dbReference>
<reference evidence="1 2" key="1">
    <citation type="submission" date="2019-09" db="EMBL/GenBank/DDBJ databases">
        <title>Bird 10,000 Genomes (B10K) Project - Family phase.</title>
        <authorList>
            <person name="Zhang G."/>
        </authorList>
    </citation>
    <scope>NUCLEOTIDE SEQUENCE [LARGE SCALE GENOMIC DNA]</scope>
    <source>
        <strain evidence="1">B10K-DU-001-18</strain>
        <tissue evidence="1">Muscle</tissue>
    </source>
</reference>
<organism evidence="1 2">
    <name type="scientific">Regulus satrapa</name>
    <name type="common">Golden-crowned kinglet</name>
    <dbReference type="NCBI Taxonomy" id="13245"/>
    <lineage>
        <taxon>Eukaryota</taxon>
        <taxon>Metazoa</taxon>
        <taxon>Chordata</taxon>
        <taxon>Craniata</taxon>
        <taxon>Vertebrata</taxon>
        <taxon>Euteleostomi</taxon>
        <taxon>Archelosauria</taxon>
        <taxon>Archosauria</taxon>
        <taxon>Dinosauria</taxon>
        <taxon>Saurischia</taxon>
        <taxon>Theropoda</taxon>
        <taxon>Coelurosauria</taxon>
        <taxon>Aves</taxon>
        <taxon>Neognathae</taxon>
        <taxon>Neoaves</taxon>
        <taxon>Telluraves</taxon>
        <taxon>Australaves</taxon>
        <taxon>Passeriformes</taxon>
        <taxon>Regulidae</taxon>
        <taxon>Regulus</taxon>
    </lineage>
</organism>
<evidence type="ECO:0000313" key="2">
    <source>
        <dbReference type="Proteomes" id="UP000529728"/>
    </source>
</evidence>
<feature type="non-terminal residue" evidence="1">
    <location>
        <position position="82"/>
    </location>
</feature>
<dbReference type="Pfam" id="PF00429">
    <property type="entry name" value="TLV_coat"/>
    <property type="match status" value="1"/>
</dbReference>